<keyword evidence="2" id="KW-0812">Transmembrane</keyword>
<dbReference type="Proteomes" id="UP001165561">
    <property type="component" value="Unassembled WGS sequence"/>
</dbReference>
<name>A0ABT5TUD6_9MICO</name>
<reference evidence="3" key="1">
    <citation type="submission" date="2023-02" db="EMBL/GenBank/DDBJ databases">
        <title>Georgenia sp.10Sc9-8, isolated from a soil sample collected from the Taklamakan desert.</title>
        <authorList>
            <person name="Liu S."/>
        </authorList>
    </citation>
    <scope>NUCLEOTIDE SEQUENCE</scope>
    <source>
        <strain evidence="3">10Sc9-8</strain>
    </source>
</reference>
<feature type="transmembrane region" description="Helical" evidence="2">
    <location>
        <begin position="49"/>
        <end position="70"/>
    </location>
</feature>
<feature type="region of interest" description="Disordered" evidence="1">
    <location>
        <begin position="1"/>
        <end position="23"/>
    </location>
</feature>
<gene>
    <name evidence="3" type="ORF">PU560_02335</name>
</gene>
<dbReference type="NCBIfam" id="NF041681">
    <property type="entry name" value="HGxxPAAW"/>
    <property type="match status" value="1"/>
</dbReference>
<keyword evidence="4" id="KW-1185">Reference proteome</keyword>
<sequence>MAQRPGTRPYELPPAAPSTNHGKTKAAWTLIWLVILGALIVGLGMIFSLLWVVILGVVVIIAGLVAGKVLQGMGMGQPA</sequence>
<organism evidence="3 4">
    <name type="scientific">Georgenia halotolerans</name>
    <dbReference type="NCBI Taxonomy" id="3028317"/>
    <lineage>
        <taxon>Bacteria</taxon>
        <taxon>Bacillati</taxon>
        <taxon>Actinomycetota</taxon>
        <taxon>Actinomycetes</taxon>
        <taxon>Micrococcales</taxon>
        <taxon>Bogoriellaceae</taxon>
        <taxon>Georgenia</taxon>
    </lineage>
</organism>
<keyword evidence="2" id="KW-0472">Membrane</keyword>
<keyword evidence="2" id="KW-1133">Transmembrane helix</keyword>
<evidence type="ECO:0000313" key="4">
    <source>
        <dbReference type="Proteomes" id="UP001165561"/>
    </source>
</evidence>
<comment type="caution">
    <text evidence="3">The sequence shown here is derived from an EMBL/GenBank/DDBJ whole genome shotgun (WGS) entry which is preliminary data.</text>
</comment>
<dbReference type="EMBL" id="JARACI010000409">
    <property type="protein sequence ID" value="MDD9205303.1"/>
    <property type="molecule type" value="Genomic_DNA"/>
</dbReference>
<evidence type="ECO:0000256" key="2">
    <source>
        <dbReference type="SAM" id="Phobius"/>
    </source>
</evidence>
<protein>
    <submittedName>
        <fullName evidence="3">Uncharacterized protein</fullName>
    </submittedName>
</protein>
<feature type="transmembrane region" description="Helical" evidence="2">
    <location>
        <begin position="26"/>
        <end position="43"/>
    </location>
</feature>
<evidence type="ECO:0000313" key="3">
    <source>
        <dbReference type="EMBL" id="MDD9205303.1"/>
    </source>
</evidence>
<evidence type="ECO:0000256" key="1">
    <source>
        <dbReference type="SAM" id="MobiDB-lite"/>
    </source>
</evidence>
<feature type="non-terminal residue" evidence="3">
    <location>
        <position position="79"/>
    </location>
</feature>
<proteinExistence type="predicted"/>
<accession>A0ABT5TUD6</accession>